<sequence>MRAANPEKILTELFGEFRSEWRQDLFGTLFIEPNYFKKLEAPRPTLLVGGRGTGKTTALKSLRFDATRVRMPHQHSAPERLPYLGIYIKINKNQSHAFNGEATDPRRWSKLFSHYFNLLVCQEFCRLYAWLIKNEGWSTLRQSTIRDLSKSLALATADDLAGLSDAVRTGIIALEFHVNNINTQGSIDLSIAESPVRLFAETIQEQDPIQNRTIFCAVDEYENLLDYQQAVVNTYIKHSAPPLSYKIGVRRNGLRCRQTIDSSDMLGSPHDLLEVDISNEENFETFAMHVAEKRILHAREVGAPVHTLDDLLPDLSRREEAHRLGALSHAEEVLTEVSEACRPEVTNWIKSIPPEDLYFLQYWSESSHEPVPSLANDWFKSPDKWSERLNNHGYASLFWITKGHRGVRVRKYYCGTRTFLGISSGNIRYFLELIHESLSLAFASTEESAAKALKIDPKIQTAACKTVGKRRLDQLEGLSEHGREIKRMVLAIGKVFFELARNPEGHSPEINSFVLAGSNSAKVNIIKLLEDGVGHLAFEATPRTKATSTLETKEDEYRLHPIFSPFFEFSHRRKRRITFSAEALERLKDAPRQAISQLLQDRSQTPQEDLPEQLALFSAFFSGGQAT</sequence>
<reference evidence="2" key="1">
    <citation type="submission" date="2018-09" db="EMBL/GenBank/DDBJ databases">
        <authorList>
            <person name="Livingstone P.G."/>
            <person name="Whitworth D.E."/>
        </authorList>
    </citation>
    <scope>NUCLEOTIDE SEQUENCE [LARGE SCALE GENOMIC DNA]</scope>
    <source>
        <strain evidence="2">AB050A</strain>
    </source>
</reference>
<evidence type="ECO:0000313" key="2">
    <source>
        <dbReference type="Proteomes" id="UP000267003"/>
    </source>
</evidence>
<dbReference type="Pfam" id="PF24389">
    <property type="entry name" value="ORC-CDC6-like"/>
    <property type="match status" value="1"/>
</dbReference>
<dbReference type="EMBL" id="RAWK01000024">
    <property type="protein sequence ID" value="RKH72387.1"/>
    <property type="molecule type" value="Genomic_DNA"/>
</dbReference>
<name>A0A3A8QUY1_9BACT</name>
<dbReference type="OrthoDB" id="271711at2"/>
<dbReference type="Proteomes" id="UP000267003">
    <property type="component" value="Unassembled WGS sequence"/>
</dbReference>
<gene>
    <name evidence="1" type="ORF">D7W81_05990</name>
</gene>
<keyword evidence="2" id="KW-1185">Reference proteome</keyword>
<evidence type="ECO:0000313" key="1">
    <source>
        <dbReference type="EMBL" id="RKH72387.1"/>
    </source>
</evidence>
<protein>
    <submittedName>
        <fullName evidence="1">Uncharacterized protein</fullName>
    </submittedName>
</protein>
<organism evidence="1 2">
    <name type="scientific">Corallococcus aberystwythensis</name>
    <dbReference type="NCBI Taxonomy" id="2316722"/>
    <lineage>
        <taxon>Bacteria</taxon>
        <taxon>Pseudomonadati</taxon>
        <taxon>Myxococcota</taxon>
        <taxon>Myxococcia</taxon>
        <taxon>Myxococcales</taxon>
        <taxon>Cystobacterineae</taxon>
        <taxon>Myxococcaceae</taxon>
        <taxon>Corallococcus</taxon>
    </lineage>
</organism>
<accession>A0A3A8QUY1</accession>
<comment type="caution">
    <text evidence="1">The sequence shown here is derived from an EMBL/GenBank/DDBJ whole genome shotgun (WGS) entry which is preliminary data.</text>
</comment>
<dbReference type="InterPro" id="IPR056955">
    <property type="entry name" value="ORC-CDC6-like"/>
</dbReference>
<dbReference type="AlphaFoldDB" id="A0A3A8QUY1"/>
<proteinExistence type="predicted"/>